<gene>
    <name evidence="1" type="ORF">PGT21_030910</name>
</gene>
<evidence type="ECO:0000313" key="1">
    <source>
        <dbReference type="EMBL" id="KAA1115076.1"/>
    </source>
</evidence>
<sequence>MSSLSYSIWYLSTAMALLSCSRRGTWFTHLRGRCSRNEGQSDKLPIFLIEVALLALPRWMMSNVMTNKFCLYRKGFGPQTSAYGSCSHIWSGLSQGCINHPSWTSLDPWCYILLRHRQ</sequence>
<dbReference type="AlphaFoldDB" id="A0A5B0QP55"/>
<accession>A0A5B0QP55</accession>
<proteinExistence type="predicted"/>
<dbReference type="Proteomes" id="UP000324748">
    <property type="component" value="Unassembled WGS sequence"/>
</dbReference>
<reference evidence="1 2" key="1">
    <citation type="submission" date="2019-05" db="EMBL/GenBank/DDBJ databases">
        <title>Emergence of the Ug99 lineage of the wheat stem rust pathogen through somatic hybridization.</title>
        <authorList>
            <person name="Li F."/>
            <person name="Upadhyaya N.M."/>
            <person name="Sperschneider J."/>
            <person name="Matny O."/>
            <person name="Nguyen-Phuc H."/>
            <person name="Mago R."/>
            <person name="Raley C."/>
            <person name="Miller M.E."/>
            <person name="Silverstein K.A.T."/>
            <person name="Henningsen E."/>
            <person name="Hirsch C.D."/>
            <person name="Visser B."/>
            <person name="Pretorius Z.A."/>
            <person name="Steffenson B.J."/>
            <person name="Schwessinger B."/>
            <person name="Dodds P.N."/>
            <person name="Figueroa M."/>
        </authorList>
    </citation>
    <scope>NUCLEOTIDE SEQUENCE [LARGE SCALE GENOMIC DNA]</scope>
    <source>
        <strain evidence="1">21-0</strain>
    </source>
</reference>
<keyword evidence="2" id="KW-1185">Reference proteome</keyword>
<dbReference type="EMBL" id="VSWC01000014">
    <property type="protein sequence ID" value="KAA1115076.1"/>
    <property type="molecule type" value="Genomic_DNA"/>
</dbReference>
<organism evidence="1 2">
    <name type="scientific">Puccinia graminis f. sp. tritici</name>
    <dbReference type="NCBI Taxonomy" id="56615"/>
    <lineage>
        <taxon>Eukaryota</taxon>
        <taxon>Fungi</taxon>
        <taxon>Dikarya</taxon>
        <taxon>Basidiomycota</taxon>
        <taxon>Pucciniomycotina</taxon>
        <taxon>Pucciniomycetes</taxon>
        <taxon>Pucciniales</taxon>
        <taxon>Pucciniaceae</taxon>
        <taxon>Puccinia</taxon>
    </lineage>
</organism>
<evidence type="ECO:0000313" key="2">
    <source>
        <dbReference type="Proteomes" id="UP000324748"/>
    </source>
</evidence>
<comment type="caution">
    <text evidence="1">The sequence shown here is derived from an EMBL/GenBank/DDBJ whole genome shotgun (WGS) entry which is preliminary data.</text>
</comment>
<name>A0A5B0QP55_PUCGR</name>
<protein>
    <submittedName>
        <fullName evidence="1">Uncharacterized protein</fullName>
    </submittedName>
</protein>